<feature type="transmembrane region" description="Helical" evidence="1">
    <location>
        <begin position="12"/>
        <end position="30"/>
    </location>
</feature>
<keyword evidence="1" id="KW-1133">Transmembrane helix</keyword>
<comment type="caution">
    <text evidence="3">The sequence shown here is derived from an EMBL/GenBank/DDBJ whole genome shotgun (WGS) entry which is preliminary data.</text>
</comment>
<evidence type="ECO:0000313" key="3">
    <source>
        <dbReference type="EMBL" id="MCF0062661.1"/>
    </source>
</evidence>
<accession>A0A9X1PPW9</accession>
<feature type="transmembrane region" description="Helical" evidence="1">
    <location>
        <begin position="42"/>
        <end position="65"/>
    </location>
</feature>
<dbReference type="RefSeq" id="WP_234655754.1">
    <property type="nucleotide sequence ID" value="NZ_CP094997.1"/>
</dbReference>
<dbReference type="PANTHER" id="PTHR34220:SF7">
    <property type="entry name" value="SENSOR HISTIDINE KINASE YPDA"/>
    <property type="match status" value="1"/>
</dbReference>
<dbReference type="Pfam" id="PF06580">
    <property type="entry name" value="His_kinase"/>
    <property type="match status" value="1"/>
</dbReference>
<dbReference type="PANTHER" id="PTHR34220">
    <property type="entry name" value="SENSOR HISTIDINE KINASE YPDA"/>
    <property type="match status" value="1"/>
</dbReference>
<dbReference type="InterPro" id="IPR010559">
    <property type="entry name" value="Sig_transdc_His_kin_internal"/>
</dbReference>
<feature type="domain" description="Signal transduction histidine kinase internal region" evidence="2">
    <location>
        <begin position="166"/>
        <end position="242"/>
    </location>
</feature>
<protein>
    <submittedName>
        <fullName evidence="3">Sensor histidine kinase</fullName>
    </submittedName>
</protein>
<feature type="transmembrane region" description="Helical" evidence="1">
    <location>
        <begin position="77"/>
        <end position="107"/>
    </location>
</feature>
<name>A0A9X1PPW9_9BACT</name>
<reference evidence="3" key="1">
    <citation type="submission" date="2021-12" db="EMBL/GenBank/DDBJ databases">
        <title>Novel species in genus Dyadobacter.</title>
        <authorList>
            <person name="Ma C."/>
        </authorList>
    </citation>
    <scope>NUCLEOTIDE SEQUENCE</scope>
    <source>
        <strain evidence="3">LJ419</strain>
    </source>
</reference>
<organism evidence="3 4">
    <name type="scientific">Dyadobacter chenwenxiniae</name>
    <dbReference type="NCBI Taxonomy" id="2906456"/>
    <lineage>
        <taxon>Bacteria</taxon>
        <taxon>Pseudomonadati</taxon>
        <taxon>Bacteroidota</taxon>
        <taxon>Cytophagia</taxon>
        <taxon>Cytophagales</taxon>
        <taxon>Spirosomataceae</taxon>
        <taxon>Dyadobacter</taxon>
    </lineage>
</organism>
<dbReference type="Proteomes" id="UP001139000">
    <property type="component" value="Unassembled WGS sequence"/>
</dbReference>
<keyword evidence="3" id="KW-0808">Transferase</keyword>
<evidence type="ECO:0000313" key="4">
    <source>
        <dbReference type="Proteomes" id="UP001139000"/>
    </source>
</evidence>
<sequence length="360" mass="40654">MKKIHLIALHVGYWLLFAFLISFVFFISQASDGFALPDTEDWIAILLFSLLTGISSFYAFYLWLVPRYLVTRNINHFVRIGLLISLGVAILSVLLVSLVTTVIIYIALNQWQWILFSGSDQLILLAGFTLLALVNALTGALLRASITWYTDIHLKEQIANQALQTELALLKSQLNPHFLFNTLHNIDILIGHDAAKASAYLNKLSDLLRFSLYETQANQIPLAQEIASIEKYIELQKIRMSNEQYVSLLIDGQADGLEITPMLFMPYIENAFKYAANKKITDGIRINIKISNEHIHFQCVNVIDPSKLTRENQGGIGQKLLGKRLALLYPERHKLLVKATDTTYSVDLTLSLKTYALPAD</sequence>
<evidence type="ECO:0000256" key="1">
    <source>
        <dbReference type="SAM" id="Phobius"/>
    </source>
</evidence>
<gene>
    <name evidence="3" type="ORF">LXM26_14230</name>
</gene>
<keyword evidence="1" id="KW-0472">Membrane</keyword>
<dbReference type="EMBL" id="JAJTTC010000002">
    <property type="protein sequence ID" value="MCF0062661.1"/>
    <property type="molecule type" value="Genomic_DNA"/>
</dbReference>
<keyword evidence="1" id="KW-0812">Transmembrane</keyword>
<keyword evidence="3" id="KW-0418">Kinase</keyword>
<keyword evidence="4" id="KW-1185">Reference proteome</keyword>
<dbReference type="AlphaFoldDB" id="A0A9X1PPW9"/>
<proteinExistence type="predicted"/>
<evidence type="ECO:0000259" key="2">
    <source>
        <dbReference type="Pfam" id="PF06580"/>
    </source>
</evidence>
<dbReference type="InterPro" id="IPR050640">
    <property type="entry name" value="Bact_2-comp_sensor_kinase"/>
</dbReference>
<feature type="transmembrane region" description="Helical" evidence="1">
    <location>
        <begin position="122"/>
        <end position="142"/>
    </location>
</feature>
<dbReference type="GO" id="GO:0016020">
    <property type="term" value="C:membrane"/>
    <property type="evidence" value="ECO:0007669"/>
    <property type="project" value="InterPro"/>
</dbReference>
<dbReference type="GO" id="GO:0000155">
    <property type="term" value="F:phosphorelay sensor kinase activity"/>
    <property type="evidence" value="ECO:0007669"/>
    <property type="project" value="InterPro"/>
</dbReference>